<sequence>MIDNAYCYTNFNLKIQLIDYSKAFMGIQINSTELSEKGS</sequence>
<name>A0A1N6DDH3_9BACT</name>
<dbReference type="Proteomes" id="UP000185221">
    <property type="component" value="Unassembled WGS sequence"/>
</dbReference>
<dbReference type="EMBL" id="FSRC01000001">
    <property type="protein sequence ID" value="SIN68831.1"/>
    <property type="molecule type" value="Genomic_DNA"/>
</dbReference>
<protein>
    <submittedName>
        <fullName evidence="1">Uncharacterized protein</fullName>
    </submittedName>
</protein>
<evidence type="ECO:0000313" key="2">
    <source>
        <dbReference type="Proteomes" id="UP000185221"/>
    </source>
</evidence>
<organism evidence="1 2">
    <name type="scientific">Algoriphagus halophilus</name>
    <dbReference type="NCBI Taxonomy" id="226505"/>
    <lineage>
        <taxon>Bacteria</taxon>
        <taxon>Pseudomonadati</taxon>
        <taxon>Bacteroidota</taxon>
        <taxon>Cytophagia</taxon>
        <taxon>Cytophagales</taxon>
        <taxon>Cyclobacteriaceae</taxon>
        <taxon>Algoriphagus</taxon>
    </lineage>
</organism>
<evidence type="ECO:0000313" key="1">
    <source>
        <dbReference type="EMBL" id="SIN68831.1"/>
    </source>
</evidence>
<gene>
    <name evidence="1" type="ORF">SAMN05444394_0746</name>
</gene>
<dbReference type="AlphaFoldDB" id="A0A1N6DDH3"/>
<accession>A0A1N6DDH3</accession>
<reference evidence="2" key="1">
    <citation type="submission" date="2016-11" db="EMBL/GenBank/DDBJ databases">
        <authorList>
            <person name="Varghese N."/>
            <person name="Submissions S."/>
        </authorList>
    </citation>
    <scope>NUCLEOTIDE SEQUENCE [LARGE SCALE GENOMIC DNA]</scope>
    <source>
        <strain evidence="2">DSM 15292</strain>
    </source>
</reference>
<keyword evidence="2" id="KW-1185">Reference proteome</keyword>
<proteinExistence type="predicted"/>